<proteinExistence type="predicted"/>
<dbReference type="EMBL" id="FNSO01000004">
    <property type="protein sequence ID" value="SED79109.1"/>
    <property type="molecule type" value="Genomic_DNA"/>
</dbReference>
<evidence type="ECO:0000313" key="3">
    <source>
        <dbReference type="Proteomes" id="UP000199622"/>
    </source>
</evidence>
<evidence type="ECO:0000313" key="2">
    <source>
        <dbReference type="EMBL" id="SED79109.1"/>
    </source>
</evidence>
<dbReference type="OrthoDB" id="3629183at2"/>
<dbReference type="AlphaFoldDB" id="A0A1H5DJT2"/>
<name>A0A1H5DJT2_9PSEU</name>
<evidence type="ECO:0000256" key="1">
    <source>
        <dbReference type="SAM" id="SignalP"/>
    </source>
</evidence>
<protein>
    <submittedName>
        <fullName evidence="2">Uncharacterized protein</fullName>
    </submittedName>
</protein>
<reference evidence="3" key="1">
    <citation type="submission" date="2016-10" db="EMBL/GenBank/DDBJ databases">
        <authorList>
            <person name="Varghese N."/>
            <person name="Submissions S."/>
        </authorList>
    </citation>
    <scope>NUCLEOTIDE SEQUENCE [LARGE SCALE GENOMIC DNA]</scope>
    <source>
        <strain evidence="3">DSM 44544</strain>
    </source>
</reference>
<keyword evidence="3" id="KW-1185">Reference proteome</keyword>
<organism evidence="2 3">
    <name type="scientific">Amycolatopsis tolypomycina</name>
    <dbReference type="NCBI Taxonomy" id="208445"/>
    <lineage>
        <taxon>Bacteria</taxon>
        <taxon>Bacillati</taxon>
        <taxon>Actinomycetota</taxon>
        <taxon>Actinomycetes</taxon>
        <taxon>Pseudonocardiales</taxon>
        <taxon>Pseudonocardiaceae</taxon>
        <taxon>Amycolatopsis</taxon>
    </lineage>
</organism>
<feature type="signal peptide" evidence="1">
    <location>
        <begin position="1"/>
        <end position="28"/>
    </location>
</feature>
<gene>
    <name evidence="2" type="ORF">SAMN04489727_9417</name>
</gene>
<keyword evidence="1" id="KW-0732">Signal</keyword>
<feature type="chain" id="PRO_5011610577" evidence="1">
    <location>
        <begin position="29"/>
        <end position="174"/>
    </location>
</feature>
<accession>A0A1H5DJT2</accession>
<dbReference type="RefSeq" id="WP_091319039.1">
    <property type="nucleotide sequence ID" value="NZ_FNSO01000004.1"/>
</dbReference>
<sequence length="174" mass="17384">MKAKFGRSIALVAAGSLLAVATAGIASASPVGGKGSSSTQALAAQVLQMRDDLTKVAYAGDVGATRGDLGQLSPVLADIAAGKRYTIQTDTQQLAGLAKGRADESTRLLADPTAKPRQLPPLPLPPIPDLPGPLKIVSDLLKALLGALTGILGGLLGALPVPPLPLPPLPVPGS</sequence>
<dbReference type="Proteomes" id="UP000199622">
    <property type="component" value="Unassembled WGS sequence"/>
</dbReference>